<organism evidence="1 2">
    <name type="scientific">Nephila pilipes</name>
    <name type="common">Giant wood spider</name>
    <name type="synonym">Nephila maculata</name>
    <dbReference type="NCBI Taxonomy" id="299642"/>
    <lineage>
        <taxon>Eukaryota</taxon>
        <taxon>Metazoa</taxon>
        <taxon>Ecdysozoa</taxon>
        <taxon>Arthropoda</taxon>
        <taxon>Chelicerata</taxon>
        <taxon>Arachnida</taxon>
        <taxon>Araneae</taxon>
        <taxon>Araneomorphae</taxon>
        <taxon>Entelegynae</taxon>
        <taxon>Araneoidea</taxon>
        <taxon>Nephilidae</taxon>
        <taxon>Nephila</taxon>
    </lineage>
</organism>
<proteinExistence type="predicted"/>
<dbReference type="EMBL" id="BMAW01102198">
    <property type="protein sequence ID" value="GFT03152.1"/>
    <property type="molecule type" value="Genomic_DNA"/>
</dbReference>
<sequence>MREISFEVTGEWITSDEFTLREKDKHSWNHANRFHSLEMVQMIHDALEWMSHMPLALKTKCGESRQAGTHAIVRLPQAAYYTHHEKASGEPVVDQVWKDTHP</sequence>
<name>A0A8X6N9W0_NEPPI</name>
<comment type="caution">
    <text evidence="1">The sequence shown here is derived from an EMBL/GenBank/DDBJ whole genome shotgun (WGS) entry which is preliminary data.</text>
</comment>
<keyword evidence="2" id="KW-1185">Reference proteome</keyword>
<dbReference type="AlphaFoldDB" id="A0A8X6N9W0"/>
<gene>
    <name evidence="1" type="ORF">NPIL_305451</name>
</gene>
<evidence type="ECO:0000313" key="1">
    <source>
        <dbReference type="EMBL" id="GFT03152.1"/>
    </source>
</evidence>
<protein>
    <submittedName>
        <fullName evidence="1">Uncharacterized protein</fullName>
    </submittedName>
</protein>
<dbReference type="Proteomes" id="UP000887013">
    <property type="component" value="Unassembled WGS sequence"/>
</dbReference>
<reference evidence="1" key="1">
    <citation type="submission" date="2020-08" db="EMBL/GenBank/DDBJ databases">
        <title>Multicomponent nature underlies the extraordinary mechanical properties of spider dragline silk.</title>
        <authorList>
            <person name="Kono N."/>
            <person name="Nakamura H."/>
            <person name="Mori M."/>
            <person name="Yoshida Y."/>
            <person name="Ohtoshi R."/>
            <person name="Malay A.D."/>
            <person name="Moran D.A.P."/>
            <person name="Tomita M."/>
            <person name="Numata K."/>
            <person name="Arakawa K."/>
        </authorList>
    </citation>
    <scope>NUCLEOTIDE SEQUENCE</scope>
</reference>
<evidence type="ECO:0000313" key="2">
    <source>
        <dbReference type="Proteomes" id="UP000887013"/>
    </source>
</evidence>
<accession>A0A8X6N9W0</accession>